<organism evidence="1">
    <name type="scientific">Mesocestoides corti</name>
    <name type="common">Flatworm</name>
    <dbReference type="NCBI Taxonomy" id="53468"/>
    <lineage>
        <taxon>Eukaryota</taxon>
        <taxon>Metazoa</taxon>
        <taxon>Spiralia</taxon>
        <taxon>Lophotrochozoa</taxon>
        <taxon>Platyhelminthes</taxon>
        <taxon>Cestoda</taxon>
        <taxon>Eucestoda</taxon>
        <taxon>Cyclophyllidea</taxon>
        <taxon>Mesocestoididae</taxon>
        <taxon>Mesocestoides</taxon>
    </lineage>
</organism>
<evidence type="ECO:0000313" key="1">
    <source>
        <dbReference type="WBParaSite" id="MCU_004117-RA"/>
    </source>
</evidence>
<accession>A0A5K3EYC2</accession>
<sequence>MLSSDKFVMSVLQILKVTGAQVTDGIKHITGGAICSSSLSGLTSTSRECACMRPRVDQ</sequence>
<protein>
    <submittedName>
        <fullName evidence="1">Secreted protein</fullName>
    </submittedName>
</protein>
<dbReference type="AlphaFoldDB" id="A0A5K3EYC2"/>
<reference evidence="1" key="1">
    <citation type="submission" date="2019-11" db="UniProtKB">
        <authorList>
            <consortium name="WormBaseParasite"/>
        </authorList>
    </citation>
    <scope>IDENTIFICATION</scope>
</reference>
<dbReference type="WBParaSite" id="MCU_004117-RA">
    <property type="protein sequence ID" value="MCU_004117-RA"/>
    <property type="gene ID" value="MCU_004117"/>
</dbReference>
<name>A0A5K3EYC2_MESCO</name>
<proteinExistence type="predicted"/>